<comment type="caution">
    <text evidence="2">The sequence shown here is derived from an EMBL/GenBank/DDBJ whole genome shotgun (WGS) entry which is preliminary data.</text>
</comment>
<protein>
    <submittedName>
        <fullName evidence="2">Uncharacterized protein</fullName>
    </submittedName>
</protein>
<feature type="compositionally biased region" description="Polar residues" evidence="1">
    <location>
        <begin position="159"/>
        <end position="188"/>
    </location>
</feature>
<dbReference type="Proteomes" id="UP000663859">
    <property type="component" value="Unassembled WGS sequence"/>
</dbReference>
<proteinExistence type="predicted"/>
<name>A0A8J2BP59_9BACT</name>
<organism evidence="2 3">
    <name type="scientific">Candidatus Methylacidithermus pantelleriae</name>
    <dbReference type="NCBI Taxonomy" id="2744239"/>
    <lineage>
        <taxon>Bacteria</taxon>
        <taxon>Pseudomonadati</taxon>
        <taxon>Verrucomicrobiota</taxon>
        <taxon>Methylacidiphilae</taxon>
        <taxon>Methylacidiphilales</taxon>
        <taxon>Methylacidiphilaceae</taxon>
        <taxon>Candidatus Methylacidithermus</taxon>
    </lineage>
</organism>
<evidence type="ECO:0000313" key="2">
    <source>
        <dbReference type="EMBL" id="CAF0700526.1"/>
    </source>
</evidence>
<dbReference type="EMBL" id="CAJNOB010000032">
    <property type="protein sequence ID" value="CAF0700526.1"/>
    <property type="molecule type" value="Genomic_DNA"/>
</dbReference>
<reference evidence="2" key="1">
    <citation type="submission" date="2021-02" db="EMBL/GenBank/DDBJ databases">
        <authorList>
            <person name="Cremers G."/>
            <person name="Picone N."/>
        </authorList>
    </citation>
    <scope>NUCLEOTIDE SEQUENCE</scope>
    <source>
        <strain evidence="2">PQ17</strain>
    </source>
</reference>
<feature type="compositionally biased region" description="Basic residues" evidence="1">
    <location>
        <begin position="140"/>
        <end position="150"/>
    </location>
</feature>
<sequence>MPSGFHLAHDKYLESVYDQEEKEQDAINIKRLWEQFLKEDELKSKVALARAIIRLGCVTLNPIIDETIEMLERELFHIVSTTDDRRKLSAFTEIRAHLKALKARRRKRMAMATDFVQIPGIEAVNFESLNSQENPPHPLPHTHRKRRGRKTLPLESHHSSSPTEGLSLDASSSLDPTEGSLNSAPHPE</sequence>
<dbReference type="AlphaFoldDB" id="A0A8J2BP59"/>
<evidence type="ECO:0000313" key="3">
    <source>
        <dbReference type="Proteomes" id="UP000663859"/>
    </source>
</evidence>
<feature type="region of interest" description="Disordered" evidence="1">
    <location>
        <begin position="129"/>
        <end position="188"/>
    </location>
</feature>
<gene>
    <name evidence="2" type="ORF">MPNT_380001</name>
</gene>
<keyword evidence="3" id="KW-1185">Reference proteome</keyword>
<evidence type="ECO:0000256" key="1">
    <source>
        <dbReference type="SAM" id="MobiDB-lite"/>
    </source>
</evidence>
<accession>A0A8J2BP59</accession>